<dbReference type="CDD" id="cd17876">
    <property type="entry name" value="SRalpha_C"/>
    <property type="match status" value="1"/>
</dbReference>
<dbReference type="GeneID" id="63691694"/>
<dbReference type="RefSeq" id="XP_040625354.1">
    <property type="nucleotide sequence ID" value="XM_040776632.1"/>
</dbReference>
<dbReference type="Pfam" id="PF02881">
    <property type="entry name" value="SRP54_N"/>
    <property type="match status" value="1"/>
</dbReference>
<dbReference type="InterPro" id="IPR000897">
    <property type="entry name" value="SRP54_GTPase_dom"/>
</dbReference>
<comment type="subcellular location">
    <subcellularLocation>
        <location evidence="1">Endoplasmic reticulum membrane</location>
        <topology evidence="1">Peripheral membrane protein</topology>
        <orientation evidence="1">Cytoplasmic side</orientation>
    </subcellularLocation>
</comment>
<evidence type="ECO:0000256" key="8">
    <source>
        <dbReference type="SAM" id="MobiDB-lite"/>
    </source>
</evidence>
<feature type="region of interest" description="Disordered" evidence="8">
    <location>
        <begin position="164"/>
        <end position="183"/>
    </location>
</feature>
<evidence type="ECO:0000256" key="2">
    <source>
        <dbReference type="ARBA" id="ARBA00008531"/>
    </source>
</evidence>
<dbReference type="EMBL" id="JH795873">
    <property type="protein sequence ID" value="EJT98456.1"/>
    <property type="molecule type" value="Genomic_DNA"/>
</dbReference>
<dbReference type="GO" id="GO:0006614">
    <property type="term" value="P:SRP-dependent cotranslational protein targeting to membrane"/>
    <property type="evidence" value="ECO:0007669"/>
    <property type="project" value="InterPro"/>
</dbReference>
<evidence type="ECO:0000313" key="11">
    <source>
        <dbReference type="Proteomes" id="UP000030653"/>
    </source>
</evidence>
<comment type="similarity">
    <text evidence="2">Belongs to the GTP-binding SRP family.</text>
</comment>
<evidence type="ECO:0000256" key="4">
    <source>
        <dbReference type="ARBA" id="ARBA00022824"/>
    </source>
</evidence>
<keyword evidence="4" id="KW-0256">Endoplasmic reticulum</keyword>
<evidence type="ECO:0000259" key="9">
    <source>
        <dbReference type="PROSITE" id="PS00300"/>
    </source>
</evidence>
<gene>
    <name evidence="10" type="ORF">DACRYDRAFT_83603</name>
</gene>
<dbReference type="Proteomes" id="UP000030653">
    <property type="component" value="Unassembled WGS sequence"/>
</dbReference>
<dbReference type="SUPFAM" id="SSF64356">
    <property type="entry name" value="SNARE-like"/>
    <property type="match status" value="1"/>
</dbReference>
<dbReference type="HOGENOM" id="CLU_009301_8_1_1"/>
<dbReference type="GO" id="GO:0005525">
    <property type="term" value="F:GTP binding"/>
    <property type="evidence" value="ECO:0007669"/>
    <property type="project" value="UniProtKB-KW"/>
</dbReference>
<name>M5FY19_DACPD</name>
<dbReference type="Pfam" id="PF04086">
    <property type="entry name" value="SRP-alpha_N"/>
    <property type="match status" value="2"/>
</dbReference>
<keyword evidence="3" id="KW-0547">Nucleotide-binding</keyword>
<dbReference type="OMA" id="HLGWIDK"/>
<dbReference type="InterPro" id="IPR027417">
    <property type="entry name" value="P-loop_NTPase"/>
</dbReference>
<accession>M5FY19</accession>
<dbReference type="InterPro" id="IPR042101">
    <property type="entry name" value="SRP54_N_sf"/>
</dbReference>
<evidence type="ECO:0000256" key="6">
    <source>
        <dbReference type="ARBA" id="ARBA00023136"/>
    </source>
</evidence>
<sequence length="655" mass="70775">MLDHCSISHKGGLVLWTRSFTPSSPLGPVNALVREALIEGQGRSDGETEGYEKDGYAIRWTTSNEMELIFVVAYQRFLHLSYIPSLLAQLKSFFLKLFTPFLLSLIPSLHATGPTLVQVEGGWDFDRAFRGWDKVVDRVLKSVQEESKGRSALPKPVLLAAEPAKTLPPPDLVSEDTHTEEEITRNVEALKTRLRGRGALAGGRRGGKRGKKPAGTPGSDSGSETFSPAKPKKAQRKWGDSALSQEEIAALDYSSDAPPSDGGAAVVPPAPALEELVDQSSMGRRNKEGMYEVADLESPEEEEEGDDILLRAFGTSATQEKPAQEGWFGNIVSRLTGSRMLTDQELQPVLGAMKEHLMRKNVAAEIADKVVESVGRELRGKKVTGFKGIKTEVRAALSASITRILTPKTSTDLLLSIRAKRSSSLLSSPVPYSLTFVGVNGVGKSTNLSKVAFWLLQNGLEVLVAACDTFRSGAVEQLRVHVRNLTLLGGAQAGGGRRVELFEKGYGKDAAGIAREAIAYAKENAFDVVLIDTAGRMQDNEPLMRALSKLVAVNNPDKIIFVGEALVGNEAVDQLTKFDRSLKDFSASSGLGAGRGRGIDGMLVTKWDTVDDKVGAALSMTYVTGQPILFVGCGQTYTDLRQLRVGHIVDALLRD</sequence>
<dbReference type="PANTHER" id="PTHR43134">
    <property type="entry name" value="SIGNAL RECOGNITION PARTICLE RECEPTOR SUBUNIT ALPHA"/>
    <property type="match status" value="1"/>
</dbReference>
<protein>
    <submittedName>
        <fullName evidence="10">p-loop containing nucleoside triphosphate hydrolase protein</fullName>
    </submittedName>
</protein>
<evidence type="ECO:0000256" key="5">
    <source>
        <dbReference type="ARBA" id="ARBA00023134"/>
    </source>
</evidence>
<evidence type="ECO:0000256" key="1">
    <source>
        <dbReference type="ARBA" id="ARBA00004397"/>
    </source>
</evidence>
<dbReference type="InterPro" id="IPR011012">
    <property type="entry name" value="Longin-like_dom_sf"/>
</dbReference>
<dbReference type="InterPro" id="IPR003593">
    <property type="entry name" value="AAA+_ATPase"/>
</dbReference>
<dbReference type="CDD" id="cd14826">
    <property type="entry name" value="SR_alpha_SRX"/>
    <property type="match status" value="1"/>
</dbReference>
<dbReference type="GO" id="GO:0005785">
    <property type="term" value="C:signal recognition particle receptor complex"/>
    <property type="evidence" value="ECO:0007669"/>
    <property type="project" value="InterPro"/>
</dbReference>
<dbReference type="GO" id="GO:0005047">
    <property type="term" value="F:signal recognition particle binding"/>
    <property type="evidence" value="ECO:0007669"/>
    <property type="project" value="InterPro"/>
</dbReference>
<dbReference type="InterPro" id="IPR036225">
    <property type="entry name" value="SRP/SRP_N"/>
</dbReference>
<dbReference type="FunFam" id="3.40.50.300:FF:000188">
    <property type="entry name" value="signal recognition particle receptor subunit alpha"/>
    <property type="match status" value="1"/>
</dbReference>
<proteinExistence type="inferred from homology"/>
<keyword evidence="7" id="KW-0675">Receptor</keyword>
<dbReference type="SMART" id="SM00963">
    <property type="entry name" value="SRP54_N"/>
    <property type="match status" value="1"/>
</dbReference>
<feature type="region of interest" description="Disordered" evidence="8">
    <location>
        <begin position="191"/>
        <end position="242"/>
    </location>
</feature>
<dbReference type="SMART" id="SM00962">
    <property type="entry name" value="SRP54"/>
    <property type="match status" value="1"/>
</dbReference>
<dbReference type="Gene3D" id="3.40.50.300">
    <property type="entry name" value="P-loop containing nucleotide triphosphate hydrolases"/>
    <property type="match status" value="1"/>
</dbReference>
<dbReference type="PROSITE" id="PS00300">
    <property type="entry name" value="SRP54"/>
    <property type="match status" value="1"/>
</dbReference>
<keyword evidence="11" id="KW-1185">Reference proteome</keyword>
<keyword evidence="10" id="KW-0378">Hydrolase</keyword>
<dbReference type="OrthoDB" id="1727884at2759"/>
<dbReference type="Gene3D" id="1.20.120.140">
    <property type="entry name" value="Signal recognition particle SRP54, nucleotide-binding domain"/>
    <property type="match status" value="1"/>
</dbReference>
<dbReference type="InterPro" id="IPR007222">
    <property type="entry name" value="Sig_recog_particle_rcpt_asu_N"/>
</dbReference>
<keyword evidence="6" id="KW-0472">Membrane</keyword>
<dbReference type="InterPro" id="IPR013822">
    <property type="entry name" value="Signal_recog_particl_SRP54_hlx"/>
</dbReference>
<dbReference type="SMART" id="SM00382">
    <property type="entry name" value="AAA"/>
    <property type="match status" value="1"/>
</dbReference>
<dbReference type="STRING" id="1858805.M5FY19"/>
<evidence type="ECO:0000313" key="10">
    <source>
        <dbReference type="EMBL" id="EJT98456.1"/>
    </source>
</evidence>
<dbReference type="Pfam" id="PF00448">
    <property type="entry name" value="SRP54"/>
    <property type="match status" value="1"/>
</dbReference>
<feature type="domain" description="SRP54-type proteins GTP-binding" evidence="9">
    <location>
        <begin position="627"/>
        <end position="640"/>
    </location>
</feature>
<dbReference type="GO" id="GO:0006886">
    <property type="term" value="P:intracellular protein transport"/>
    <property type="evidence" value="ECO:0007669"/>
    <property type="project" value="InterPro"/>
</dbReference>
<dbReference type="PANTHER" id="PTHR43134:SF1">
    <property type="entry name" value="SIGNAL RECOGNITION PARTICLE RECEPTOR SUBUNIT ALPHA"/>
    <property type="match status" value="1"/>
</dbReference>
<keyword evidence="5" id="KW-0342">GTP-binding</keyword>
<dbReference type="SUPFAM" id="SSF47364">
    <property type="entry name" value="Domain of the SRP/SRP receptor G-proteins"/>
    <property type="match status" value="1"/>
</dbReference>
<organism evidence="10 11">
    <name type="scientific">Dacryopinax primogenitus (strain DJM 731)</name>
    <name type="common">Brown rot fungus</name>
    <dbReference type="NCBI Taxonomy" id="1858805"/>
    <lineage>
        <taxon>Eukaryota</taxon>
        <taxon>Fungi</taxon>
        <taxon>Dikarya</taxon>
        <taxon>Basidiomycota</taxon>
        <taxon>Agaricomycotina</taxon>
        <taxon>Dacrymycetes</taxon>
        <taxon>Dacrymycetales</taxon>
        <taxon>Dacrymycetaceae</taxon>
        <taxon>Dacryopinax</taxon>
    </lineage>
</organism>
<evidence type="ECO:0000256" key="7">
    <source>
        <dbReference type="ARBA" id="ARBA00023170"/>
    </source>
</evidence>
<dbReference type="SUPFAM" id="SSF52540">
    <property type="entry name" value="P-loop containing nucleoside triphosphate hydrolases"/>
    <property type="match status" value="1"/>
</dbReference>
<reference evidence="10 11" key="1">
    <citation type="journal article" date="2012" name="Science">
        <title>The Paleozoic origin of enzymatic lignin decomposition reconstructed from 31 fungal genomes.</title>
        <authorList>
            <person name="Floudas D."/>
            <person name="Binder M."/>
            <person name="Riley R."/>
            <person name="Barry K."/>
            <person name="Blanchette R.A."/>
            <person name="Henrissat B."/>
            <person name="Martinez A.T."/>
            <person name="Otillar R."/>
            <person name="Spatafora J.W."/>
            <person name="Yadav J.S."/>
            <person name="Aerts A."/>
            <person name="Benoit I."/>
            <person name="Boyd A."/>
            <person name="Carlson A."/>
            <person name="Copeland A."/>
            <person name="Coutinho P.M."/>
            <person name="de Vries R.P."/>
            <person name="Ferreira P."/>
            <person name="Findley K."/>
            <person name="Foster B."/>
            <person name="Gaskell J."/>
            <person name="Glotzer D."/>
            <person name="Gorecki P."/>
            <person name="Heitman J."/>
            <person name="Hesse C."/>
            <person name="Hori C."/>
            <person name="Igarashi K."/>
            <person name="Jurgens J.A."/>
            <person name="Kallen N."/>
            <person name="Kersten P."/>
            <person name="Kohler A."/>
            <person name="Kuees U."/>
            <person name="Kumar T.K.A."/>
            <person name="Kuo A."/>
            <person name="LaButti K."/>
            <person name="Larrondo L.F."/>
            <person name="Lindquist E."/>
            <person name="Ling A."/>
            <person name="Lombard V."/>
            <person name="Lucas S."/>
            <person name="Lundell T."/>
            <person name="Martin R."/>
            <person name="McLaughlin D.J."/>
            <person name="Morgenstern I."/>
            <person name="Morin E."/>
            <person name="Murat C."/>
            <person name="Nagy L.G."/>
            <person name="Nolan M."/>
            <person name="Ohm R.A."/>
            <person name="Patyshakuliyeva A."/>
            <person name="Rokas A."/>
            <person name="Ruiz-Duenas F.J."/>
            <person name="Sabat G."/>
            <person name="Salamov A."/>
            <person name="Samejima M."/>
            <person name="Schmutz J."/>
            <person name="Slot J.C."/>
            <person name="St John F."/>
            <person name="Stenlid J."/>
            <person name="Sun H."/>
            <person name="Sun S."/>
            <person name="Syed K."/>
            <person name="Tsang A."/>
            <person name="Wiebenga A."/>
            <person name="Young D."/>
            <person name="Pisabarro A."/>
            <person name="Eastwood D.C."/>
            <person name="Martin F."/>
            <person name="Cullen D."/>
            <person name="Grigoriev I.V."/>
            <person name="Hibbett D.S."/>
        </authorList>
    </citation>
    <scope>NUCLEOTIDE SEQUENCE [LARGE SCALE GENOMIC DNA]</scope>
    <source>
        <strain evidence="10 11">DJM-731 SS1</strain>
    </source>
</reference>
<dbReference type="Gene3D" id="3.30.450.60">
    <property type="match status" value="1"/>
</dbReference>
<dbReference type="AlphaFoldDB" id="M5FY19"/>
<dbReference type="GO" id="GO:0003924">
    <property type="term" value="F:GTPase activity"/>
    <property type="evidence" value="ECO:0007669"/>
    <property type="project" value="InterPro"/>
</dbReference>
<evidence type="ECO:0000256" key="3">
    <source>
        <dbReference type="ARBA" id="ARBA00022741"/>
    </source>
</evidence>